<keyword evidence="13" id="KW-0325">Glycoprotein</keyword>
<evidence type="ECO:0000313" key="15">
    <source>
        <dbReference type="EMBL" id="SIS70586.1"/>
    </source>
</evidence>
<evidence type="ECO:0000313" key="16">
    <source>
        <dbReference type="Proteomes" id="UP000186744"/>
    </source>
</evidence>
<comment type="subcellular location">
    <subcellularLocation>
        <location evidence="2">Endoplasmic reticulum membrane</location>
        <topology evidence="2">Single-pass type II membrane protein</topology>
    </subcellularLocation>
    <subcellularLocation>
        <location evidence="1">Golgi apparatus membrane</location>
        <topology evidence="1">Single-pass type II membrane protein</topology>
    </subcellularLocation>
</comment>
<dbReference type="EMBL" id="FTOL01000001">
    <property type="protein sequence ID" value="SIS70586.1"/>
    <property type="molecule type" value="Genomic_DNA"/>
</dbReference>
<dbReference type="InterPro" id="IPR043538">
    <property type="entry name" value="XYLT"/>
</dbReference>
<evidence type="ECO:0000256" key="1">
    <source>
        <dbReference type="ARBA" id="ARBA00004323"/>
    </source>
</evidence>
<evidence type="ECO:0000256" key="4">
    <source>
        <dbReference type="ARBA" id="ARBA00022679"/>
    </source>
</evidence>
<evidence type="ECO:0000256" key="10">
    <source>
        <dbReference type="ARBA" id="ARBA00023034"/>
    </source>
</evidence>
<keyword evidence="11" id="KW-0472">Membrane</keyword>
<keyword evidence="16" id="KW-1185">Reference proteome</keyword>
<dbReference type="GO" id="GO:0030158">
    <property type="term" value="F:protein xylosyltransferase activity"/>
    <property type="evidence" value="ECO:0007669"/>
    <property type="project" value="InterPro"/>
</dbReference>
<evidence type="ECO:0000256" key="11">
    <source>
        <dbReference type="ARBA" id="ARBA00023136"/>
    </source>
</evidence>
<dbReference type="PANTHER" id="PTHR46025">
    <property type="entry name" value="XYLOSYLTRANSFERASE OXT"/>
    <property type="match status" value="1"/>
</dbReference>
<evidence type="ECO:0000256" key="2">
    <source>
        <dbReference type="ARBA" id="ARBA00004648"/>
    </source>
</evidence>
<accession>A0A1N7L9S0</accession>
<evidence type="ECO:0000256" key="13">
    <source>
        <dbReference type="ARBA" id="ARBA00023180"/>
    </source>
</evidence>
<protein>
    <recommendedName>
        <fullName evidence="14">Peptide O-xylosyltransferase</fullName>
    </recommendedName>
</protein>
<evidence type="ECO:0000256" key="9">
    <source>
        <dbReference type="ARBA" id="ARBA00022989"/>
    </source>
</evidence>
<keyword evidence="12" id="KW-1015">Disulfide bond</keyword>
<evidence type="ECO:0000256" key="7">
    <source>
        <dbReference type="ARBA" id="ARBA00022824"/>
    </source>
</evidence>
<keyword evidence="5" id="KW-0812">Transmembrane</keyword>
<keyword evidence="4" id="KW-0808">Transferase</keyword>
<dbReference type="Proteomes" id="UP000186744">
    <property type="component" value="Unassembled WGS sequence"/>
</dbReference>
<dbReference type="PANTHER" id="PTHR46025:SF3">
    <property type="entry name" value="XYLOSYLTRANSFERASE OXT"/>
    <property type="match status" value="1"/>
</dbReference>
<organism evidence="15 16">
    <name type="scientific">Chryseobacterium ureilyticum</name>
    <dbReference type="NCBI Taxonomy" id="373668"/>
    <lineage>
        <taxon>Bacteria</taxon>
        <taxon>Pseudomonadati</taxon>
        <taxon>Bacteroidota</taxon>
        <taxon>Flavobacteriia</taxon>
        <taxon>Flavobacteriales</taxon>
        <taxon>Weeksellaceae</taxon>
        <taxon>Chryseobacterium group</taxon>
        <taxon>Chryseobacterium</taxon>
    </lineage>
</organism>
<evidence type="ECO:0000256" key="6">
    <source>
        <dbReference type="ARBA" id="ARBA00022723"/>
    </source>
</evidence>
<dbReference type="GO" id="GO:0016020">
    <property type="term" value="C:membrane"/>
    <property type="evidence" value="ECO:0007669"/>
    <property type="project" value="InterPro"/>
</dbReference>
<dbReference type="AlphaFoldDB" id="A0A1N7L9S0"/>
<keyword evidence="6" id="KW-0479">Metal-binding</keyword>
<dbReference type="Pfam" id="PF02485">
    <property type="entry name" value="Branch"/>
    <property type="match status" value="1"/>
</dbReference>
<dbReference type="GO" id="GO:0015012">
    <property type="term" value="P:heparan sulfate proteoglycan biosynthetic process"/>
    <property type="evidence" value="ECO:0007669"/>
    <property type="project" value="TreeGrafter"/>
</dbReference>
<evidence type="ECO:0000256" key="14">
    <source>
        <dbReference type="ARBA" id="ARBA00042865"/>
    </source>
</evidence>
<sequence length="342" mass="40613">MIIIILFVHYAHRRIICTVRMIKNSVNMQTHPTIPQTLSQPIGEHSSPQVRIAYFIMVHQRPETFKALFEKIYTRDQFYLIHIDRKASSETTEAIQDYIVQYPNVYILESMNIVSGGFSMIHAELNAMEFLLNASKEWDYLVNLSGEDLPLRSQQIIRQFLTVNVGRNYIFYYDQKFYRPDTLQRIQNHFTELTHRISSLIYKRDFMKNVTPYIGGKWFIFTRETCSFLINNEKVMDFEDYYLHTLLPAESFFQTVLMNTNFNDIIVNDDKRATFNPPLIGKDNYYKQFLRFLKESNSLFINKVGDLTDERIIECMINNYNLPLPEVNEIERELKRDKPGKN</sequence>
<evidence type="ECO:0000256" key="8">
    <source>
        <dbReference type="ARBA" id="ARBA00022968"/>
    </source>
</evidence>
<dbReference type="GO" id="GO:0046872">
    <property type="term" value="F:metal ion binding"/>
    <property type="evidence" value="ECO:0007669"/>
    <property type="project" value="UniProtKB-KW"/>
</dbReference>
<gene>
    <name evidence="15" type="ORF">SAMN05421786_1011126</name>
</gene>
<dbReference type="InterPro" id="IPR003406">
    <property type="entry name" value="Glyco_trans_14"/>
</dbReference>
<dbReference type="GO" id="GO:0050650">
    <property type="term" value="P:chondroitin sulfate proteoglycan biosynthetic process"/>
    <property type="evidence" value="ECO:0007669"/>
    <property type="project" value="TreeGrafter"/>
</dbReference>
<keyword evidence="3" id="KW-0328">Glycosyltransferase</keyword>
<keyword evidence="10" id="KW-0333">Golgi apparatus</keyword>
<name>A0A1N7L9S0_9FLAO</name>
<dbReference type="STRING" id="373668.SAMN05421786_1011126"/>
<keyword evidence="9" id="KW-1133">Transmembrane helix</keyword>
<evidence type="ECO:0000256" key="5">
    <source>
        <dbReference type="ARBA" id="ARBA00022692"/>
    </source>
</evidence>
<reference evidence="16" key="1">
    <citation type="submission" date="2017-01" db="EMBL/GenBank/DDBJ databases">
        <authorList>
            <person name="Varghese N."/>
            <person name="Submissions S."/>
        </authorList>
    </citation>
    <scope>NUCLEOTIDE SEQUENCE [LARGE SCALE GENOMIC DNA]</scope>
    <source>
        <strain evidence="16">DSM 18017</strain>
    </source>
</reference>
<keyword evidence="7" id="KW-0256">Endoplasmic reticulum</keyword>
<keyword evidence="8" id="KW-0735">Signal-anchor</keyword>
<evidence type="ECO:0000256" key="3">
    <source>
        <dbReference type="ARBA" id="ARBA00022676"/>
    </source>
</evidence>
<proteinExistence type="predicted"/>
<evidence type="ECO:0000256" key="12">
    <source>
        <dbReference type="ARBA" id="ARBA00023157"/>
    </source>
</evidence>